<dbReference type="GO" id="GO:0032259">
    <property type="term" value="P:methylation"/>
    <property type="evidence" value="ECO:0007669"/>
    <property type="project" value="UniProtKB-KW"/>
</dbReference>
<dbReference type="InParanoid" id="A0A3N4LT36"/>
<dbReference type="AlphaFoldDB" id="A0A3N4LT36"/>
<keyword evidence="6" id="KW-1185">Reference proteome</keyword>
<evidence type="ECO:0000256" key="2">
    <source>
        <dbReference type="ARBA" id="ARBA00022603"/>
    </source>
</evidence>
<dbReference type="Proteomes" id="UP000267821">
    <property type="component" value="Unassembled WGS sequence"/>
</dbReference>
<dbReference type="PANTHER" id="PTHR44942">
    <property type="entry name" value="METHYLTRANSF_11 DOMAIN-CONTAINING PROTEIN"/>
    <property type="match status" value="1"/>
</dbReference>
<evidence type="ECO:0000259" key="4">
    <source>
        <dbReference type="Pfam" id="PF08241"/>
    </source>
</evidence>
<dbReference type="Gene3D" id="3.40.50.150">
    <property type="entry name" value="Vaccinia Virus protein VP39"/>
    <property type="match status" value="1"/>
</dbReference>
<proteinExistence type="inferred from homology"/>
<dbReference type="InterPro" id="IPR051052">
    <property type="entry name" value="Diverse_substrate_MTase"/>
</dbReference>
<dbReference type="SUPFAM" id="SSF53335">
    <property type="entry name" value="S-adenosyl-L-methionine-dependent methyltransferases"/>
    <property type="match status" value="1"/>
</dbReference>
<evidence type="ECO:0000256" key="1">
    <source>
        <dbReference type="ARBA" id="ARBA00008361"/>
    </source>
</evidence>
<evidence type="ECO:0000256" key="3">
    <source>
        <dbReference type="ARBA" id="ARBA00022679"/>
    </source>
</evidence>
<reference evidence="5 6" key="1">
    <citation type="journal article" date="2018" name="Nat. Ecol. Evol.">
        <title>Pezizomycetes genomes reveal the molecular basis of ectomycorrhizal truffle lifestyle.</title>
        <authorList>
            <person name="Murat C."/>
            <person name="Payen T."/>
            <person name="Noel B."/>
            <person name="Kuo A."/>
            <person name="Morin E."/>
            <person name="Chen J."/>
            <person name="Kohler A."/>
            <person name="Krizsan K."/>
            <person name="Balestrini R."/>
            <person name="Da Silva C."/>
            <person name="Montanini B."/>
            <person name="Hainaut M."/>
            <person name="Levati E."/>
            <person name="Barry K.W."/>
            <person name="Belfiori B."/>
            <person name="Cichocki N."/>
            <person name="Clum A."/>
            <person name="Dockter R.B."/>
            <person name="Fauchery L."/>
            <person name="Guy J."/>
            <person name="Iotti M."/>
            <person name="Le Tacon F."/>
            <person name="Lindquist E.A."/>
            <person name="Lipzen A."/>
            <person name="Malagnac F."/>
            <person name="Mello A."/>
            <person name="Molinier V."/>
            <person name="Miyauchi S."/>
            <person name="Poulain J."/>
            <person name="Riccioni C."/>
            <person name="Rubini A."/>
            <person name="Sitrit Y."/>
            <person name="Splivallo R."/>
            <person name="Traeger S."/>
            <person name="Wang M."/>
            <person name="Zifcakova L."/>
            <person name="Wipf D."/>
            <person name="Zambonelli A."/>
            <person name="Paolocci F."/>
            <person name="Nowrousian M."/>
            <person name="Ottonello S."/>
            <person name="Baldrian P."/>
            <person name="Spatafora J.W."/>
            <person name="Henrissat B."/>
            <person name="Nagy L.G."/>
            <person name="Aury J.M."/>
            <person name="Wincker P."/>
            <person name="Grigoriev I.V."/>
            <person name="Bonfante P."/>
            <person name="Martin F.M."/>
        </authorList>
    </citation>
    <scope>NUCLEOTIDE SEQUENCE [LARGE SCALE GENOMIC DNA]</scope>
    <source>
        <strain evidence="5 6">ATCC MYA-4762</strain>
    </source>
</reference>
<dbReference type="Pfam" id="PF08241">
    <property type="entry name" value="Methyltransf_11"/>
    <property type="match status" value="1"/>
</dbReference>
<dbReference type="OrthoDB" id="10027013at2759"/>
<evidence type="ECO:0000313" key="5">
    <source>
        <dbReference type="EMBL" id="RPB26046.1"/>
    </source>
</evidence>
<dbReference type="GO" id="GO:0008757">
    <property type="term" value="F:S-adenosylmethionine-dependent methyltransferase activity"/>
    <property type="evidence" value="ECO:0007669"/>
    <property type="project" value="InterPro"/>
</dbReference>
<sequence length="335" mass="37835">YTSTACAAFRPTYPPSLYIRLHLYHSPTLSTTHLDLGTGPGTILSALSPPFKQTHAVDSSPTMLARAQSLLPPRLKNSTTFHLSRAEDLSFLPPSSMSLITAAQSAHRFRTPEIWDSLSRVCLRPGGTVAFWGYKDPILPSCPRASLILNKYAYGTGCNHWGTYWAQPGRCRVQGRLRALRPPNDGRWEDVQRWEYEPSFTPAAAARTGITWPDRVLPETRQEAEEYGHEGIFGELVHEGEGMLKKSMKVRELEEYVRTWSAVRGWCEKHPDRIRLKEGGGGDSVDECFAEMRYAEGWAGRGGKMGLKRVEPWREVEVDVEWGHGMLFCKRTQKE</sequence>
<dbReference type="InterPro" id="IPR029063">
    <property type="entry name" value="SAM-dependent_MTases_sf"/>
</dbReference>
<dbReference type="EMBL" id="ML121536">
    <property type="protein sequence ID" value="RPB26046.1"/>
    <property type="molecule type" value="Genomic_DNA"/>
</dbReference>
<gene>
    <name evidence="5" type="ORF">L211DRAFT_782036</name>
</gene>
<accession>A0A3N4LT36</accession>
<dbReference type="PANTHER" id="PTHR44942:SF4">
    <property type="entry name" value="METHYLTRANSFERASE TYPE 11 DOMAIN-CONTAINING PROTEIN"/>
    <property type="match status" value="1"/>
</dbReference>
<protein>
    <recommendedName>
        <fullName evidence="4">Methyltransferase type 11 domain-containing protein</fullName>
    </recommendedName>
</protein>
<evidence type="ECO:0000313" key="6">
    <source>
        <dbReference type="Proteomes" id="UP000267821"/>
    </source>
</evidence>
<keyword evidence="3" id="KW-0808">Transferase</keyword>
<dbReference type="FunCoup" id="A0A3N4LT36">
    <property type="interactions" value="769"/>
</dbReference>
<feature type="domain" description="Methyltransferase type 11" evidence="4">
    <location>
        <begin position="34"/>
        <end position="131"/>
    </location>
</feature>
<feature type="non-terminal residue" evidence="5">
    <location>
        <position position="1"/>
    </location>
</feature>
<dbReference type="CDD" id="cd02440">
    <property type="entry name" value="AdoMet_MTases"/>
    <property type="match status" value="1"/>
</dbReference>
<organism evidence="5 6">
    <name type="scientific">Terfezia boudieri ATCC MYA-4762</name>
    <dbReference type="NCBI Taxonomy" id="1051890"/>
    <lineage>
        <taxon>Eukaryota</taxon>
        <taxon>Fungi</taxon>
        <taxon>Dikarya</taxon>
        <taxon>Ascomycota</taxon>
        <taxon>Pezizomycotina</taxon>
        <taxon>Pezizomycetes</taxon>
        <taxon>Pezizales</taxon>
        <taxon>Pezizaceae</taxon>
        <taxon>Terfezia</taxon>
    </lineage>
</organism>
<comment type="similarity">
    <text evidence="1">Belongs to the methyltransferase superfamily.</text>
</comment>
<name>A0A3N4LT36_9PEZI</name>
<dbReference type="InterPro" id="IPR013216">
    <property type="entry name" value="Methyltransf_11"/>
</dbReference>
<keyword evidence="2" id="KW-0489">Methyltransferase</keyword>
<dbReference type="STRING" id="1051890.A0A3N4LT36"/>